<dbReference type="GO" id="GO:0000166">
    <property type="term" value="F:nucleotide binding"/>
    <property type="evidence" value="ECO:0007669"/>
    <property type="project" value="UniProtKB-KW"/>
</dbReference>
<evidence type="ECO:0000313" key="4">
    <source>
        <dbReference type="EMBL" id="SHM29463.1"/>
    </source>
</evidence>
<dbReference type="PANTHER" id="PTHR33359:SF1">
    <property type="entry name" value="MOLYBDOPTERIN SYNTHASE SULFUR CARRIER SUBUNIT"/>
    <property type="match status" value="1"/>
</dbReference>
<evidence type="ECO:0000256" key="1">
    <source>
        <dbReference type="ARBA" id="ARBA00022741"/>
    </source>
</evidence>
<keyword evidence="1" id="KW-0547">Nucleotide-binding</keyword>
<dbReference type="Gene3D" id="3.10.20.30">
    <property type="match status" value="1"/>
</dbReference>
<proteinExistence type="inferred from homology"/>
<reference evidence="4 5" key="1">
    <citation type="submission" date="2016-11" db="EMBL/GenBank/DDBJ databases">
        <authorList>
            <person name="Jaros S."/>
            <person name="Januszkiewicz K."/>
            <person name="Wedrychowicz H."/>
        </authorList>
    </citation>
    <scope>NUCLEOTIDE SEQUENCE [LARGE SCALE GENOMIC DNA]</scope>
    <source>
        <strain evidence="4 5">DSM 22153</strain>
    </source>
</reference>
<dbReference type="PANTHER" id="PTHR33359">
    <property type="entry name" value="MOLYBDOPTERIN SYNTHASE SULFUR CARRIER SUBUNIT"/>
    <property type="match status" value="1"/>
</dbReference>
<dbReference type="AlphaFoldDB" id="A0A1M7HM93"/>
<dbReference type="NCBIfam" id="TIGR01682">
    <property type="entry name" value="moaD"/>
    <property type="match status" value="1"/>
</dbReference>
<dbReference type="GO" id="GO:0006777">
    <property type="term" value="P:Mo-molybdopterin cofactor biosynthetic process"/>
    <property type="evidence" value="ECO:0007669"/>
    <property type="project" value="InterPro"/>
</dbReference>
<dbReference type="InterPro" id="IPR012675">
    <property type="entry name" value="Beta-grasp_dom_sf"/>
</dbReference>
<dbReference type="InterPro" id="IPR016155">
    <property type="entry name" value="Mopterin_synth/thiamin_S_b"/>
</dbReference>
<name>A0A1M7HM93_9HYPH</name>
<dbReference type="CDD" id="cd00754">
    <property type="entry name" value="Ubl_MoaD"/>
    <property type="match status" value="1"/>
</dbReference>
<dbReference type="GO" id="GO:1990133">
    <property type="term" value="C:molybdopterin adenylyltransferase complex"/>
    <property type="evidence" value="ECO:0007669"/>
    <property type="project" value="TreeGrafter"/>
</dbReference>
<dbReference type="RefSeq" id="WP_073013106.1">
    <property type="nucleotide sequence ID" value="NZ_FRBW01000002.1"/>
</dbReference>
<evidence type="ECO:0000256" key="2">
    <source>
        <dbReference type="ARBA" id="ARBA00024200"/>
    </source>
</evidence>
<accession>A0A1M7HM93</accession>
<dbReference type="InterPro" id="IPR003749">
    <property type="entry name" value="ThiS/MoaD-like"/>
</dbReference>
<gene>
    <name evidence="4" type="ORF">SAMN05444272_2265</name>
</gene>
<evidence type="ECO:0000256" key="3">
    <source>
        <dbReference type="ARBA" id="ARBA00024247"/>
    </source>
</evidence>
<dbReference type="Proteomes" id="UP000186002">
    <property type="component" value="Unassembled WGS sequence"/>
</dbReference>
<dbReference type="Pfam" id="PF02597">
    <property type="entry name" value="ThiS"/>
    <property type="match status" value="1"/>
</dbReference>
<dbReference type="EMBL" id="FRBW01000002">
    <property type="protein sequence ID" value="SHM29463.1"/>
    <property type="molecule type" value="Genomic_DNA"/>
</dbReference>
<organism evidence="4 5">
    <name type="scientific">Roseibium suaedae</name>
    <dbReference type="NCBI Taxonomy" id="735517"/>
    <lineage>
        <taxon>Bacteria</taxon>
        <taxon>Pseudomonadati</taxon>
        <taxon>Pseudomonadota</taxon>
        <taxon>Alphaproteobacteria</taxon>
        <taxon>Hyphomicrobiales</taxon>
        <taxon>Stappiaceae</taxon>
        <taxon>Roseibium</taxon>
    </lineage>
</organism>
<sequence length="85" mass="9775">MTVEIRYFAWVRERVGTEAETLDLPEGTQTVSDLLSWLKNRDERFAHAFEDMDTIRVALDQEHSEHDQLIGNAREIAIFPPMTGG</sequence>
<evidence type="ECO:0000313" key="5">
    <source>
        <dbReference type="Proteomes" id="UP000186002"/>
    </source>
</evidence>
<keyword evidence="5" id="KW-1185">Reference proteome</keyword>
<dbReference type="STRING" id="735517.SAMN05444272_2265"/>
<dbReference type="SUPFAM" id="SSF54285">
    <property type="entry name" value="MoaD/ThiS"/>
    <property type="match status" value="1"/>
</dbReference>
<dbReference type="OrthoDB" id="9800712at2"/>
<dbReference type="InterPro" id="IPR044672">
    <property type="entry name" value="MOCS2A"/>
</dbReference>
<comment type="similarity">
    <text evidence="2">Belongs to the MoaD family.</text>
</comment>
<protein>
    <recommendedName>
        <fullName evidence="3">Molybdopterin synthase sulfur carrier subunit</fullName>
    </recommendedName>
</protein>